<keyword evidence="1" id="KW-0001">2Fe-2S</keyword>
<dbReference type="Pfam" id="PF00355">
    <property type="entry name" value="Rieske"/>
    <property type="match status" value="1"/>
</dbReference>
<name>A0A934WQ79_9BURK</name>
<feature type="region of interest" description="Disordered" evidence="6">
    <location>
        <begin position="280"/>
        <end position="303"/>
    </location>
</feature>
<dbReference type="SUPFAM" id="SSF55961">
    <property type="entry name" value="Bet v1-like"/>
    <property type="match status" value="1"/>
</dbReference>
<dbReference type="PANTHER" id="PTHR21266:SF59">
    <property type="entry name" value="BLR4922 PROTEIN"/>
    <property type="match status" value="1"/>
</dbReference>
<dbReference type="PROSITE" id="PS51296">
    <property type="entry name" value="RIESKE"/>
    <property type="match status" value="1"/>
</dbReference>
<feature type="domain" description="Rieske" evidence="7">
    <location>
        <begin position="26"/>
        <end position="132"/>
    </location>
</feature>
<reference evidence="8" key="2">
    <citation type="submission" date="2021-01" db="EMBL/GenBank/DDBJ databases">
        <authorList>
            <person name="Kang M."/>
        </authorList>
    </citation>
    <scope>NUCLEOTIDE SEQUENCE</scope>
    <source>
        <strain evidence="8">KACC 17527</strain>
    </source>
</reference>
<dbReference type="PANTHER" id="PTHR21266">
    <property type="entry name" value="IRON-SULFUR DOMAIN CONTAINING PROTEIN"/>
    <property type="match status" value="1"/>
</dbReference>
<dbReference type="InterPro" id="IPR017941">
    <property type="entry name" value="Rieske_2Fe-2S"/>
</dbReference>
<dbReference type="GO" id="GO:0016491">
    <property type="term" value="F:oxidoreductase activity"/>
    <property type="evidence" value="ECO:0007669"/>
    <property type="project" value="UniProtKB-KW"/>
</dbReference>
<dbReference type="Proteomes" id="UP000630528">
    <property type="component" value="Unassembled WGS sequence"/>
</dbReference>
<proteinExistence type="predicted"/>
<dbReference type="InterPro" id="IPR045623">
    <property type="entry name" value="LigXa_C"/>
</dbReference>
<organism evidence="8 9">
    <name type="scientific">Ramlibacter ginsenosidimutans</name>
    <dbReference type="NCBI Taxonomy" id="502333"/>
    <lineage>
        <taxon>Bacteria</taxon>
        <taxon>Pseudomonadati</taxon>
        <taxon>Pseudomonadota</taxon>
        <taxon>Betaproteobacteria</taxon>
        <taxon>Burkholderiales</taxon>
        <taxon>Comamonadaceae</taxon>
        <taxon>Ramlibacter</taxon>
    </lineage>
</organism>
<evidence type="ECO:0000259" key="7">
    <source>
        <dbReference type="PROSITE" id="PS51296"/>
    </source>
</evidence>
<evidence type="ECO:0000256" key="4">
    <source>
        <dbReference type="ARBA" id="ARBA00023004"/>
    </source>
</evidence>
<dbReference type="RefSeq" id="WP_201177742.1">
    <property type="nucleotide sequence ID" value="NZ_JAEPWM010000017.1"/>
</dbReference>
<evidence type="ECO:0000256" key="1">
    <source>
        <dbReference type="ARBA" id="ARBA00022714"/>
    </source>
</evidence>
<accession>A0A934WQ79</accession>
<reference evidence="8" key="1">
    <citation type="journal article" date="2012" name="J. Microbiol. Biotechnol.">
        <title>Ramlibacter ginsenosidimutans sp. nov., with ginsenoside-converting activity.</title>
        <authorList>
            <person name="Wang L."/>
            <person name="An D.S."/>
            <person name="Kim S.G."/>
            <person name="Jin F.X."/>
            <person name="Kim S.C."/>
            <person name="Lee S.T."/>
            <person name="Im W.T."/>
        </authorList>
    </citation>
    <scope>NUCLEOTIDE SEQUENCE</scope>
    <source>
        <strain evidence="8">KACC 17527</strain>
    </source>
</reference>
<gene>
    <name evidence="8" type="ORF">JJB11_24505</name>
</gene>
<dbReference type="SUPFAM" id="SSF50022">
    <property type="entry name" value="ISP domain"/>
    <property type="match status" value="1"/>
</dbReference>
<evidence type="ECO:0000313" key="9">
    <source>
        <dbReference type="Proteomes" id="UP000630528"/>
    </source>
</evidence>
<dbReference type="GO" id="GO:0046872">
    <property type="term" value="F:metal ion binding"/>
    <property type="evidence" value="ECO:0007669"/>
    <property type="project" value="UniProtKB-KW"/>
</dbReference>
<evidence type="ECO:0000256" key="2">
    <source>
        <dbReference type="ARBA" id="ARBA00022723"/>
    </source>
</evidence>
<keyword evidence="5" id="KW-0411">Iron-sulfur</keyword>
<dbReference type="Gene3D" id="2.102.10.10">
    <property type="entry name" value="Rieske [2Fe-2S] iron-sulphur domain"/>
    <property type="match status" value="1"/>
</dbReference>
<keyword evidence="4" id="KW-0408">Iron</keyword>
<evidence type="ECO:0000313" key="8">
    <source>
        <dbReference type="EMBL" id="MBK6009273.1"/>
    </source>
</evidence>
<dbReference type="GO" id="GO:0051537">
    <property type="term" value="F:2 iron, 2 sulfur cluster binding"/>
    <property type="evidence" value="ECO:0007669"/>
    <property type="project" value="UniProtKB-KW"/>
</dbReference>
<evidence type="ECO:0000256" key="6">
    <source>
        <dbReference type="SAM" id="MobiDB-lite"/>
    </source>
</evidence>
<keyword evidence="9" id="KW-1185">Reference proteome</keyword>
<dbReference type="EMBL" id="JAEPWM010000017">
    <property type="protein sequence ID" value="MBK6009273.1"/>
    <property type="molecule type" value="Genomic_DNA"/>
</dbReference>
<sequence>MNPKDSEDLTHVSPGTVMGNFMRQYWIPAAKSSELEVDGTPMRLLLLGEKLVAFRDSQGRVGVMDHMCPHRNASLVLGRNEEGGIRCIYHGWKFDVSGQCVDMPSVPAHLCFKDKVKAQAYRAADRNGIVWVYMGPNQDAPPPLPMIEATLLAEQDVDISFMMRSCNWMQALEGDIDTSHFGFLHVGHLDPDEVPEGHPLQHTAGERAPEYHVRDTPWGTTYGAYREVKPQTTYWRFANYMFPFFTQTPQGEFPVNIQARAWVPLDDTHTMMIFWRRRTGGPRSSAEPLKNGKPLAGARPAPDFHPRDTSWLGRYRVVAEESNDWLIDREAQRTKRIYSGIDHIGLQDQAVTESMGGITNHMHENLGPGDVMIARTRRRALAAARAFAAGTPAPGLMEPEVLMGARSGFFEMPSSVDWQQAYAQKVRTAERVLKSQAAPAPAPELAPAK</sequence>
<dbReference type="CDD" id="cd03479">
    <property type="entry name" value="Rieske_RO_Alpha_PhDO_like"/>
    <property type="match status" value="1"/>
</dbReference>
<comment type="caution">
    <text evidence="8">The sequence shown here is derived from an EMBL/GenBank/DDBJ whole genome shotgun (WGS) entry which is preliminary data.</text>
</comment>
<dbReference type="AlphaFoldDB" id="A0A934WQ79"/>
<evidence type="ECO:0000256" key="5">
    <source>
        <dbReference type="ARBA" id="ARBA00023014"/>
    </source>
</evidence>
<keyword evidence="3" id="KW-0560">Oxidoreductase</keyword>
<dbReference type="InterPro" id="IPR036922">
    <property type="entry name" value="Rieske_2Fe-2S_sf"/>
</dbReference>
<protein>
    <submittedName>
        <fullName evidence="8">Rieske 2Fe-2S domain-containing protein</fullName>
    </submittedName>
</protein>
<dbReference type="InterPro" id="IPR050584">
    <property type="entry name" value="Cholesterol_7-desaturase"/>
</dbReference>
<dbReference type="Pfam" id="PF19301">
    <property type="entry name" value="LigXa_C"/>
    <property type="match status" value="1"/>
</dbReference>
<evidence type="ECO:0000256" key="3">
    <source>
        <dbReference type="ARBA" id="ARBA00023002"/>
    </source>
</evidence>
<keyword evidence="2" id="KW-0479">Metal-binding</keyword>